<evidence type="ECO:0008006" key="5">
    <source>
        <dbReference type="Google" id="ProtNLM"/>
    </source>
</evidence>
<accession>A0A068QT02</accession>
<evidence type="ECO:0000313" key="2">
    <source>
        <dbReference type="EMBL" id="TYO93849.1"/>
    </source>
</evidence>
<dbReference type="EMBL" id="VNHN01000124">
    <property type="protein sequence ID" value="TYO93849.1"/>
    <property type="molecule type" value="Genomic_DNA"/>
</dbReference>
<dbReference type="InterPro" id="IPR011051">
    <property type="entry name" value="RmlC_Cupin_sf"/>
</dbReference>
<name>A0A068QT02_9GAMM</name>
<evidence type="ECO:0000313" key="3">
    <source>
        <dbReference type="Proteomes" id="UP000032721"/>
    </source>
</evidence>
<dbReference type="Proteomes" id="UP000032721">
    <property type="component" value="Chromosome"/>
</dbReference>
<organism evidence="1 3">
    <name type="scientific">Xenorhabdus doucetiae</name>
    <dbReference type="NCBI Taxonomy" id="351671"/>
    <lineage>
        <taxon>Bacteria</taxon>
        <taxon>Pseudomonadati</taxon>
        <taxon>Pseudomonadota</taxon>
        <taxon>Gammaproteobacteria</taxon>
        <taxon>Enterobacterales</taxon>
        <taxon>Morganellaceae</taxon>
        <taxon>Xenorhabdus</taxon>
    </lineage>
</organism>
<dbReference type="Gene3D" id="2.60.120.10">
    <property type="entry name" value="Jelly Rolls"/>
    <property type="match status" value="1"/>
</dbReference>
<dbReference type="AlphaFoldDB" id="A0A068QT02"/>
<dbReference type="InterPro" id="IPR014710">
    <property type="entry name" value="RmlC-like_jellyroll"/>
</dbReference>
<dbReference type="OrthoDB" id="7059163at2"/>
<reference evidence="2 4" key="2">
    <citation type="submission" date="2019-07" db="EMBL/GenBank/DDBJ databases">
        <title>Genomic Encyclopedia of Type Strains, Phase I: the one thousand microbial genomes (KMG-I) project.</title>
        <authorList>
            <person name="Kyrpides N."/>
        </authorList>
    </citation>
    <scope>NUCLEOTIDE SEQUENCE [LARGE SCALE GENOMIC DNA]</scope>
    <source>
        <strain evidence="2 4">DSM 17909</strain>
    </source>
</reference>
<dbReference type="Proteomes" id="UP000324170">
    <property type="component" value="Unassembled WGS sequence"/>
</dbReference>
<dbReference type="SUPFAM" id="SSF51182">
    <property type="entry name" value="RmlC-like cupins"/>
    <property type="match status" value="1"/>
</dbReference>
<evidence type="ECO:0000313" key="1">
    <source>
        <dbReference type="EMBL" id="CDG18147.1"/>
    </source>
</evidence>
<dbReference type="STRING" id="351671.XDD1_2448"/>
<dbReference type="KEGG" id="xdo:XDD1_2448"/>
<proteinExistence type="predicted"/>
<reference evidence="1 3" key="1">
    <citation type="submission" date="2013-07" db="EMBL/GenBank/DDBJ databases">
        <authorList>
            <person name="Genoscope - CEA"/>
        </authorList>
    </citation>
    <scope>NUCLEOTIDE SEQUENCE [LARGE SCALE GENOMIC DNA]</scope>
    <source>
        <strain evidence="1">FRM16</strain>
        <strain evidence="3">FRM16 / DSM 17909</strain>
    </source>
</reference>
<keyword evidence="4" id="KW-1185">Reference proteome</keyword>
<sequence>MKFIDFVKKINHEITSVQNIPDMINNIRNLVSISIVDEVFLYDCVNELIENTKNILNINESKPLYINYENKWRMNIFLWNPKSENQPHQHNTWSVSGIMHNKIKIKIFEKINEEISVSKELIAGEGQTGYLIPPCTHTLGNPDLFEYSVTLHVFCDSDLKTDKNGDTIWLGKRDPRDNIDYSIVALRNLTSCLLISDKLSSDLQFDILEKIFTLGSPPIKLKCYKKMIRLNVNKAEKYSSQLESVLSGDILIKIREGNDKLYGREA</sequence>
<dbReference type="RefSeq" id="WP_045971218.1">
    <property type="nucleotide sequence ID" value="NZ_CAWMED010000001.1"/>
</dbReference>
<evidence type="ECO:0000313" key="4">
    <source>
        <dbReference type="Proteomes" id="UP000324170"/>
    </source>
</evidence>
<gene>
    <name evidence="2" type="ORF">LY16_03647</name>
    <name evidence="1" type="ORF">XDD1_2448</name>
</gene>
<protein>
    <recommendedName>
        <fullName evidence="5">Cysteine dioxygenase type I</fullName>
    </recommendedName>
</protein>
<dbReference type="EMBL" id="FO704550">
    <property type="protein sequence ID" value="CDG18147.1"/>
    <property type="molecule type" value="Genomic_DNA"/>
</dbReference>
<dbReference type="HOGENOM" id="CLU_1045663_0_0_6"/>